<organism evidence="5 6">
    <name type="scientific">Paenibacillus hodogayensis</name>
    <dbReference type="NCBI Taxonomy" id="279208"/>
    <lineage>
        <taxon>Bacteria</taxon>
        <taxon>Bacillati</taxon>
        <taxon>Bacillota</taxon>
        <taxon>Bacilli</taxon>
        <taxon>Bacillales</taxon>
        <taxon>Paenibacillaceae</taxon>
        <taxon>Paenibacillus</taxon>
    </lineage>
</organism>
<dbReference type="SUPFAM" id="SSF56281">
    <property type="entry name" value="Metallo-hydrolase/oxidoreductase"/>
    <property type="match status" value="1"/>
</dbReference>
<dbReference type="InterPro" id="IPR036866">
    <property type="entry name" value="RibonucZ/Hydroxyglut_hydro"/>
</dbReference>
<feature type="domain" description="Metallo-beta-lactamase" evidence="4">
    <location>
        <begin position="10"/>
        <end position="76"/>
    </location>
</feature>
<evidence type="ECO:0000313" key="5">
    <source>
        <dbReference type="EMBL" id="MFB9751832.1"/>
    </source>
</evidence>
<dbReference type="EMBL" id="JBHMAG010000007">
    <property type="protein sequence ID" value="MFB9751832.1"/>
    <property type="molecule type" value="Genomic_DNA"/>
</dbReference>
<evidence type="ECO:0000259" key="4">
    <source>
        <dbReference type="Pfam" id="PF00753"/>
    </source>
</evidence>
<sequence length="91" mass="9783">MGRTETIHPTLVCDDRYIALIDTGYPGQLPLLAEAIGQAGFLLDRLTHIVITHQDLDHIGNLPALVAASPGKVKVVASPVEQPYIQGENKS</sequence>
<dbReference type="Gene3D" id="3.60.15.10">
    <property type="entry name" value="Ribonuclease Z/Hydroxyacylglutathione hydrolase-like"/>
    <property type="match status" value="1"/>
</dbReference>
<dbReference type="RefSeq" id="WP_344912954.1">
    <property type="nucleotide sequence ID" value="NZ_BAAAYO010000010.1"/>
</dbReference>
<evidence type="ECO:0000256" key="2">
    <source>
        <dbReference type="ARBA" id="ARBA00034301"/>
    </source>
</evidence>
<proteinExistence type="predicted"/>
<name>A0ABV5VU64_9BACL</name>
<accession>A0ABV5VU64</accession>
<comment type="catalytic activity">
    <reaction evidence="1">
        <text>3',5'-cyclic CMP + H2O = CMP + H(+)</text>
        <dbReference type="Rhea" id="RHEA:72675"/>
        <dbReference type="ChEBI" id="CHEBI:15377"/>
        <dbReference type="ChEBI" id="CHEBI:15378"/>
        <dbReference type="ChEBI" id="CHEBI:58003"/>
        <dbReference type="ChEBI" id="CHEBI:60377"/>
    </reaction>
    <physiologicalReaction direction="left-to-right" evidence="1">
        <dbReference type="Rhea" id="RHEA:72676"/>
    </physiologicalReaction>
</comment>
<evidence type="ECO:0000256" key="1">
    <source>
        <dbReference type="ARBA" id="ARBA00034221"/>
    </source>
</evidence>
<protein>
    <submittedName>
        <fullName evidence="5">MBL fold metallo-hydrolase</fullName>
    </submittedName>
</protein>
<dbReference type="InterPro" id="IPR001279">
    <property type="entry name" value="Metallo-B-lactamas"/>
</dbReference>
<gene>
    <name evidence="5" type="ORF">ACFFNY_09630</name>
</gene>
<keyword evidence="6" id="KW-1185">Reference proteome</keyword>
<evidence type="ECO:0000256" key="3">
    <source>
        <dbReference type="ARBA" id="ARBA00048505"/>
    </source>
</evidence>
<comment type="catalytic activity">
    <reaction evidence="3">
        <text>3',5'-cyclic UMP + H2O = UMP + H(+)</text>
        <dbReference type="Rhea" id="RHEA:70575"/>
        <dbReference type="ChEBI" id="CHEBI:15377"/>
        <dbReference type="ChEBI" id="CHEBI:15378"/>
        <dbReference type="ChEBI" id="CHEBI:57865"/>
        <dbReference type="ChEBI" id="CHEBI:184387"/>
    </reaction>
    <physiologicalReaction direction="left-to-right" evidence="3">
        <dbReference type="Rhea" id="RHEA:70576"/>
    </physiologicalReaction>
</comment>
<evidence type="ECO:0000313" key="6">
    <source>
        <dbReference type="Proteomes" id="UP001589619"/>
    </source>
</evidence>
<comment type="caution">
    <text evidence="5">The sequence shown here is derived from an EMBL/GenBank/DDBJ whole genome shotgun (WGS) entry which is preliminary data.</text>
</comment>
<dbReference type="Proteomes" id="UP001589619">
    <property type="component" value="Unassembled WGS sequence"/>
</dbReference>
<reference evidence="5 6" key="1">
    <citation type="submission" date="2024-09" db="EMBL/GenBank/DDBJ databases">
        <authorList>
            <person name="Sun Q."/>
            <person name="Mori K."/>
        </authorList>
    </citation>
    <scope>NUCLEOTIDE SEQUENCE [LARGE SCALE GENOMIC DNA]</scope>
    <source>
        <strain evidence="5 6">JCM 12520</strain>
    </source>
</reference>
<dbReference type="Pfam" id="PF00753">
    <property type="entry name" value="Lactamase_B"/>
    <property type="match status" value="1"/>
</dbReference>
<comment type="function">
    <text evidence="2">Counteracts the endogenous Pycsar antiviral defense system. Phosphodiesterase that enables metal-dependent hydrolysis of host cyclic nucleotide Pycsar defense signals such as cCMP and cUMP.</text>
</comment>